<protein>
    <submittedName>
        <fullName evidence="2">Uncharacterized protein</fullName>
    </submittedName>
</protein>
<organism evidence="2 3">
    <name type="scientific">Trichocladium antarcticum</name>
    <dbReference type="NCBI Taxonomy" id="1450529"/>
    <lineage>
        <taxon>Eukaryota</taxon>
        <taxon>Fungi</taxon>
        <taxon>Dikarya</taxon>
        <taxon>Ascomycota</taxon>
        <taxon>Pezizomycotina</taxon>
        <taxon>Sordariomycetes</taxon>
        <taxon>Sordariomycetidae</taxon>
        <taxon>Sordariales</taxon>
        <taxon>Chaetomiaceae</taxon>
        <taxon>Trichocladium</taxon>
    </lineage>
</organism>
<evidence type="ECO:0000313" key="3">
    <source>
        <dbReference type="Proteomes" id="UP001304895"/>
    </source>
</evidence>
<feature type="region of interest" description="Disordered" evidence="1">
    <location>
        <begin position="147"/>
        <end position="303"/>
    </location>
</feature>
<reference evidence="2" key="1">
    <citation type="journal article" date="2023" name="Mol. Phylogenet. Evol.">
        <title>Genome-scale phylogeny and comparative genomics of the fungal order Sordariales.</title>
        <authorList>
            <person name="Hensen N."/>
            <person name="Bonometti L."/>
            <person name="Westerberg I."/>
            <person name="Brannstrom I.O."/>
            <person name="Guillou S."/>
            <person name="Cros-Aarteil S."/>
            <person name="Calhoun S."/>
            <person name="Haridas S."/>
            <person name="Kuo A."/>
            <person name="Mondo S."/>
            <person name="Pangilinan J."/>
            <person name="Riley R."/>
            <person name="LaButti K."/>
            <person name="Andreopoulos B."/>
            <person name="Lipzen A."/>
            <person name="Chen C."/>
            <person name="Yan M."/>
            <person name="Daum C."/>
            <person name="Ng V."/>
            <person name="Clum A."/>
            <person name="Steindorff A."/>
            <person name="Ohm R.A."/>
            <person name="Martin F."/>
            <person name="Silar P."/>
            <person name="Natvig D.O."/>
            <person name="Lalanne C."/>
            <person name="Gautier V."/>
            <person name="Ament-Velasquez S.L."/>
            <person name="Kruys A."/>
            <person name="Hutchinson M.I."/>
            <person name="Powell A.J."/>
            <person name="Barry K."/>
            <person name="Miller A.N."/>
            <person name="Grigoriev I.V."/>
            <person name="Debuchy R."/>
            <person name="Gladieux P."/>
            <person name="Hiltunen Thoren M."/>
            <person name="Johannesson H."/>
        </authorList>
    </citation>
    <scope>NUCLEOTIDE SEQUENCE</scope>
    <source>
        <strain evidence="2">CBS 123565</strain>
    </source>
</reference>
<feature type="compositionally biased region" description="Low complexity" evidence="1">
    <location>
        <begin position="821"/>
        <end position="833"/>
    </location>
</feature>
<evidence type="ECO:0000256" key="1">
    <source>
        <dbReference type="SAM" id="MobiDB-lite"/>
    </source>
</evidence>
<gene>
    <name evidence="2" type="ORF">BT67DRAFT_488314</name>
</gene>
<feature type="compositionally biased region" description="Low complexity" evidence="1">
    <location>
        <begin position="287"/>
        <end position="302"/>
    </location>
</feature>
<feature type="compositionally biased region" description="Polar residues" evidence="1">
    <location>
        <begin position="423"/>
        <end position="433"/>
    </location>
</feature>
<feature type="compositionally biased region" description="Low complexity" evidence="1">
    <location>
        <begin position="156"/>
        <end position="178"/>
    </location>
</feature>
<dbReference type="Proteomes" id="UP001304895">
    <property type="component" value="Unassembled WGS sequence"/>
</dbReference>
<keyword evidence="3" id="KW-1185">Reference proteome</keyword>
<feature type="compositionally biased region" description="Polar residues" evidence="1">
    <location>
        <begin position="223"/>
        <end position="236"/>
    </location>
</feature>
<dbReference type="EMBL" id="MU853403">
    <property type="protein sequence ID" value="KAK4136694.1"/>
    <property type="molecule type" value="Genomic_DNA"/>
</dbReference>
<accession>A0AAN6UPS2</accession>
<sequence length="844" mass="90379">MARHNSSAGSVNGPALAAASNSQLGAALTPTSALQLFLKTRQRSSRKFNSSAVLLSTPPKSLAPSRAVRNPSLPSSLAAKADAILLQQHLDRAKTITLGTRGTRYKRYRNPDRALNSFLVRRSLWRSSRRPTTKMDFINHLRLIQADDPSSDEDSSFSFVSDGSLGASSTSDTTALTTPDKSDEETKPSGTKRKRKRAVVTKSAPSAEDAAETLPAPKKAKTESVSAPTPSATMSGKTPAVAPEPARPNGTRKMNKRKLSDEKNEMESEPHAAKKMKPQTRKRAEQVPVKATSSTTASAAPVAPKPLRKMEYFEERVHEMLTNPLGFDDLVYPTDKPVPNYVKRQFAKCRRSQREPTPPLEMSGALGPAPDAKPATTKRQPSESLAMGAQKRAHQQKVKAQGRDLKGKPAAAGRKQGGQQQPTSARKYSNKSAYSDVPTMSGAIPPEFPVDDADEVPTMSGAIASASPATDDGDELPTMSGAITPAAPTMGGALTTHIPGADDTDEVPTMSGALASDFPATNGANEIPTMSGALAAYTSADERELFKLLSDALAAEPSTAYDADEVPAMSGAIGPGTLTMSGAITSANDITTSNKQHDSTINTGIQEPHAVDRGQDEPRSAEPATRPRFWAPKNDGFILGDIPGDVFDTPLSENNQFNWPPPRRARSHTASHVPPGSPTPRRKWQGPMTTFAETHEWKAEGPLWEDGTTTEEEGGGGDETEADVETEVEGDDGEETEGDETDEYIETEIEDDGGEETGGEETDAFIETEFEDDGGEETEGDETDEYIETEFEDDSEEETDGDETDADIETEIGTENDHAGPQTTTTAAPPANTRRPRPYPPVTP</sequence>
<comment type="caution">
    <text evidence="2">The sequence shown here is derived from an EMBL/GenBank/DDBJ whole genome shotgun (WGS) entry which is preliminary data.</text>
</comment>
<feature type="compositionally biased region" description="Basic and acidic residues" evidence="1">
    <location>
        <begin position="609"/>
        <end position="620"/>
    </location>
</feature>
<feature type="compositionally biased region" description="Acidic residues" evidence="1">
    <location>
        <begin position="708"/>
        <end position="814"/>
    </location>
</feature>
<feature type="region of interest" description="Disordered" evidence="1">
    <location>
        <begin position="593"/>
        <end position="844"/>
    </location>
</feature>
<feature type="compositionally biased region" description="Low complexity" evidence="1">
    <location>
        <begin position="408"/>
        <end position="422"/>
    </location>
</feature>
<feature type="compositionally biased region" description="Polar residues" evidence="1">
    <location>
        <begin position="593"/>
        <end position="605"/>
    </location>
</feature>
<feature type="compositionally biased region" description="Basic and acidic residues" evidence="1">
    <location>
        <begin position="258"/>
        <end position="272"/>
    </location>
</feature>
<feature type="region of interest" description="Disordered" evidence="1">
    <location>
        <begin position="343"/>
        <end position="516"/>
    </location>
</feature>
<dbReference type="AlphaFoldDB" id="A0AAN6UPS2"/>
<feature type="compositionally biased region" description="Basic residues" evidence="1">
    <location>
        <begin position="190"/>
        <end position="199"/>
    </location>
</feature>
<reference evidence="2" key="2">
    <citation type="submission" date="2023-05" db="EMBL/GenBank/DDBJ databases">
        <authorList>
            <consortium name="Lawrence Berkeley National Laboratory"/>
            <person name="Steindorff A."/>
            <person name="Hensen N."/>
            <person name="Bonometti L."/>
            <person name="Westerberg I."/>
            <person name="Brannstrom I.O."/>
            <person name="Guillou S."/>
            <person name="Cros-Aarteil S."/>
            <person name="Calhoun S."/>
            <person name="Haridas S."/>
            <person name="Kuo A."/>
            <person name="Mondo S."/>
            <person name="Pangilinan J."/>
            <person name="Riley R."/>
            <person name="Labutti K."/>
            <person name="Andreopoulos B."/>
            <person name="Lipzen A."/>
            <person name="Chen C."/>
            <person name="Yanf M."/>
            <person name="Daum C."/>
            <person name="Ng V."/>
            <person name="Clum A."/>
            <person name="Ohm R."/>
            <person name="Martin F."/>
            <person name="Silar P."/>
            <person name="Natvig D."/>
            <person name="Lalanne C."/>
            <person name="Gautier V."/>
            <person name="Ament-Velasquez S.L."/>
            <person name="Kruys A."/>
            <person name="Hutchinson M.I."/>
            <person name="Powell A.J."/>
            <person name="Barry K."/>
            <person name="Miller A.N."/>
            <person name="Grigoriev I.V."/>
            <person name="Debuchy R."/>
            <person name="Gladieux P."/>
            <person name="Thoren M.H."/>
            <person name="Johannesson H."/>
        </authorList>
    </citation>
    <scope>NUCLEOTIDE SEQUENCE</scope>
    <source>
        <strain evidence="2">CBS 123565</strain>
    </source>
</reference>
<name>A0AAN6UPS2_9PEZI</name>
<evidence type="ECO:0000313" key="2">
    <source>
        <dbReference type="EMBL" id="KAK4136694.1"/>
    </source>
</evidence>
<proteinExistence type="predicted"/>